<dbReference type="InterPro" id="IPR015422">
    <property type="entry name" value="PyrdxlP-dep_Trfase_small"/>
</dbReference>
<dbReference type="OrthoDB" id="9804366at2"/>
<dbReference type="NCBIfam" id="TIGR01976">
    <property type="entry name" value="am_tr_V_VC1184"/>
    <property type="match status" value="1"/>
</dbReference>
<dbReference type="GO" id="GO:0003824">
    <property type="term" value="F:catalytic activity"/>
    <property type="evidence" value="ECO:0007669"/>
    <property type="project" value="UniProtKB-ARBA"/>
</dbReference>
<reference evidence="2" key="1">
    <citation type="submission" date="2016-10" db="EMBL/GenBank/DDBJ databases">
        <authorList>
            <person name="See-Too W.S."/>
        </authorList>
    </citation>
    <scope>NUCLEOTIDE SEQUENCE</scope>
    <source>
        <strain evidence="2">DSM 22276</strain>
    </source>
</reference>
<dbReference type="Pfam" id="PF00266">
    <property type="entry name" value="Aminotran_5"/>
    <property type="match status" value="1"/>
</dbReference>
<dbReference type="InterPro" id="IPR015424">
    <property type="entry name" value="PyrdxlP-dep_Trfase"/>
</dbReference>
<dbReference type="PANTHER" id="PTHR43586">
    <property type="entry name" value="CYSTEINE DESULFURASE"/>
    <property type="match status" value="1"/>
</dbReference>
<proteinExistence type="predicted"/>
<evidence type="ECO:0000313" key="2">
    <source>
        <dbReference type="EMBL" id="ANU24060.1"/>
    </source>
</evidence>
<dbReference type="EMBL" id="CP016543">
    <property type="protein sequence ID" value="ANU24060.1"/>
    <property type="molecule type" value="Genomic_DNA"/>
</dbReference>
<gene>
    <name evidence="2" type="ORF">BCM40_12165</name>
</gene>
<evidence type="ECO:0000313" key="3">
    <source>
        <dbReference type="Proteomes" id="UP000092495"/>
    </source>
</evidence>
<dbReference type="InterPro" id="IPR015421">
    <property type="entry name" value="PyrdxlP-dep_Trfase_major"/>
</dbReference>
<dbReference type="RefSeq" id="WP_065527028.1">
    <property type="nucleotide sequence ID" value="NZ_CP016543.2"/>
</dbReference>
<dbReference type="AlphaFoldDB" id="A0A1C7EJL3"/>
<evidence type="ECO:0000259" key="1">
    <source>
        <dbReference type="Pfam" id="PF00266"/>
    </source>
</evidence>
<dbReference type="KEGG" id="pdg:BCM40_12165"/>
<sequence>MKFTETTFPITQVREQFPALTRTYKDKTVAYFDGPGGSQVVGTAIEAIADYMRRGGANLHGAFPSSWETEEVISEARLSVADFLNVQPNEVAFGANMTTLTIAIANALGKKFEPGDEIVVTEMDHRANVDPWIMMAEDRGLKIRWVKVDTKTKTLDVTELDQQINENTKIVAVGMASNAIGTIVDLKPFAERAKKVGALLVADAVHAAAHVLLDRDQMQIDILLCSAYKFFGPHIGIAAIKEGIFKELEPYKLTTSPSYYPDKLETGTQNHEGIAGILPAVEFFAQFGEGETRRERIVSGIKQIEKHENYLANRLRDGLSAVDGVTVTQAAVNVPKTPTIAFRVNGIEPGQICQKLAEEHSIFVAAGHFYASTLGDVLGVNDSGGWVRAGLAPYSTEEEVDRLLNAIKSLVV</sequence>
<dbReference type="SUPFAM" id="SSF53383">
    <property type="entry name" value="PLP-dependent transferases"/>
    <property type="match status" value="1"/>
</dbReference>
<dbReference type="Proteomes" id="UP000092495">
    <property type="component" value="Chromosome"/>
</dbReference>
<protein>
    <submittedName>
        <fullName evidence="2">Cysteine desulfurase-like protein</fullName>
    </submittedName>
</protein>
<dbReference type="Gene3D" id="3.90.1150.10">
    <property type="entry name" value="Aspartate Aminotransferase, domain 1"/>
    <property type="match status" value="1"/>
</dbReference>
<dbReference type="InterPro" id="IPR011340">
    <property type="entry name" value="Cys_dSase-rel"/>
</dbReference>
<dbReference type="Gene3D" id="3.40.640.10">
    <property type="entry name" value="Type I PLP-dependent aspartate aminotransferase-like (Major domain)"/>
    <property type="match status" value="1"/>
</dbReference>
<dbReference type="PANTHER" id="PTHR43586:SF21">
    <property type="entry name" value="PYRIDOXAL PHOSPHATE (PLP)-DEPENDENT ASPARTATE AMINOTRANSFERASE SUPERFAMILY"/>
    <property type="match status" value="1"/>
</dbReference>
<accession>A0A1C7EJL3</accession>
<name>A0A1C7EJL3_9BACL</name>
<keyword evidence="3" id="KW-1185">Reference proteome</keyword>
<feature type="domain" description="Aminotransferase class V" evidence="1">
    <location>
        <begin position="31"/>
        <end position="403"/>
    </location>
</feature>
<organism evidence="2 3">
    <name type="scientific">Planococcus donghaensis</name>
    <dbReference type="NCBI Taxonomy" id="414778"/>
    <lineage>
        <taxon>Bacteria</taxon>
        <taxon>Bacillati</taxon>
        <taxon>Bacillota</taxon>
        <taxon>Bacilli</taxon>
        <taxon>Bacillales</taxon>
        <taxon>Caryophanaceae</taxon>
        <taxon>Planococcus</taxon>
    </lineage>
</organism>
<dbReference type="STRING" id="414778.BCM40_12165"/>
<dbReference type="InterPro" id="IPR000192">
    <property type="entry name" value="Aminotrans_V_dom"/>
</dbReference>